<evidence type="ECO:0000256" key="2">
    <source>
        <dbReference type="ARBA" id="ARBA00022840"/>
    </source>
</evidence>
<dbReference type="Proteomes" id="UP001210169">
    <property type="component" value="Chromosome"/>
</dbReference>
<dbReference type="InterPro" id="IPR000792">
    <property type="entry name" value="Tscrpt_reg_LuxR_C"/>
</dbReference>
<organism evidence="4 5">
    <name type="scientific">Streptomyces nigrescens</name>
    <dbReference type="NCBI Taxonomy" id="1920"/>
    <lineage>
        <taxon>Bacteria</taxon>
        <taxon>Bacillati</taxon>
        <taxon>Actinomycetota</taxon>
        <taxon>Actinomycetes</taxon>
        <taxon>Kitasatosporales</taxon>
        <taxon>Streptomycetaceae</taxon>
        <taxon>Streptomyces</taxon>
    </lineage>
</organism>
<dbReference type="PANTHER" id="PTHR16305:SF35">
    <property type="entry name" value="TRANSCRIPTIONAL ACTIVATOR DOMAIN"/>
    <property type="match status" value="1"/>
</dbReference>
<gene>
    <name evidence="4" type="ORF">STRNI_001969</name>
</gene>
<dbReference type="SUPFAM" id="SSF52540">
    <property type="entry name" value="P-loop containing nucleoside triphosphate hydrolases"/>
    <property type="match status" value="1"/>
</dbReference>
<dbReference type="SUPFAM" id="SSF46894">
    <property type="entry name" value="C-terminal effector domain of the bipartite response regulators"/>
    <property type="match status" value="1"/>
</dbReference>
<reference evidence="4 5" key="1">
    <citation type="submission" date="2022-12" db="EMBL/GenBank/DDBJ databases">
        <authorList>
            <person name="Ruckert C."/>
            <person name="Busche T."/>
            <person name="Kalinowski J."/>
            <person name="Wittmann C."/>
        </authorList>
    </citation>
    <scope>NUCLEOTIDE SEQUENCE [LARGE SCALE GENOMIC DNA]</scope>
    <source>
        <strain evidence="4 5">DSM 40276</strain>
    </source>
</reference>
<dbReference type="Pfam" id="PF00196">
    <property type="entry name" value="GerE"/>
    <property type="match status" value="1"/>
</dbReference>
<evidence type="ECO:0000313" key="5">
    <source>
        <dbReference type="Proteomes" id="UP001210169"/>
    </source>
</evidence>
<evidence type="ECO:0000313" key="4">
    <source>
        <dbReference type="EMBL" id="WAU03783.1"/>
    </source>
</evidence>
<keyword evidence="1" id="KW-0547">Nucleotide-binding</keyword>
<dbReference type="Gene3D" id="1.10.10.10">
    <property type="entry name" value="Winged helix-like DNA-binding domain superfamily/Winged helix DNA-binding domain"/>
    <property type="match status" value="1"/>
</dbReference>
<evidence type="ECO:0000259" key="3">
    <source>
        <dbReference type="PROSITE" id="PS50043"/>
    </source>
</evidence>
<feature type="domain" description="HTH luxR-type" evidence="3">
    <location>
        <begin position="878"/>
        <end position="943"/>
    </location>
</feature>
<dbReference type="GeneID" id="301331157"/>
<dbReference type="Gene3D" id="1.25.40.10">
    <property type="entry name" value="Tetratricopeptide repeat domain"/>
    <property type="match status" value="1"/>
</dbReference>
<dbReference type="InterPro" id="IPR027417">
    <property type="entry name" value="P-loop_NTPase"/>
</dbReference>
<sequence>MEHFVGRLVGREVETATLKGLAASAVSGAGQAAFVVGEAGMGKTAVLGLTASMAERAGMRVLHGAAQELEQQFPFALMSACLGVDATSADVSRARVAEVLRGDARYGLPGAQGASAGAVDFATVETMLALVDELCAQGPLALLLDDLQWADPASLLVLQRLVRTVQQLPLLVVGAYRAVPEARDVDRLYQSLGMRGQTVLKLAPLSPPAVSVLLDDLCGGKPGPRLRRMADKAAGNPLYVRELAAALLREEAIDLCGGIAEVTVGCPVPPLTTLIAHRLRYLREEVLQALRVASVLGAGSTVADLATVLDRPTHELLSIVAEAEATGILREVGDRLVFRHDLIRHALYSAVPGSVRAMLHLKTAQALAGAGAAPERVAEHLLVAAPAAGEFLTAWLVESAAQLTTRAPAAALQLIDQALDLADPHDPRQDHLQWHRAIAQLSCGHLAEAEETARCALARTHDLTWECPLRWIIVHAAFARGRPDLALIETRLASASKGVPAAETIRFQAFSAMCLFALGKLSQAEEVAAATRCAAEAEDDGPALADSLHILAAKRFLEAPGTQALELAQQATRLTPRTIHPAQRIGLQLALANSYIELDRNDDAHHTLATTRKAAEHTGGVLLPWYHLSCALLAFNSGRWDDALTEIEAGLEPGEHFAMSRALRALAAIIALHRGQPNTASPHLTAAAAATDTTTIAWFYEYLPLCADVFADEAQDNPERAYTRLRAAFNHGVGHLPGQSILCFLTPDLVRLALAHGDTTNAHRYARAAQARADHSNGPYHVGDAYRCQGLLAQDPDLLLEAARCYHHAPRPLNEAHSYTDAAHLLAQRHMPREANTLLDKALTIYNRLDAAWHAARATSRLHTVAVRQTTRRPRGSSRQGWEALTNTERVVADHVAAGHSNPEIAARMGISRRTVSTHVSHILRKLRMTSRVEIAADVIRRQNQDHPHPMD</sequence>
<protein>
    <submittedName>
        <fullName evidence="4">AAA family ATPase</fullName>
    </submittedName>
</protein>
<dbReference type="InterPro" id="IPR036388">
    <property type="entry name" value="WH-like_DNA-bd_sf"/>
</dbReference>
<dbReference type="InterPro" id="IPR016032">
    <property type="entry name" value="Sig_transdc_resp-reg_C-effctor"/>
</dbReference>
<dbReference type="InterPro" id="IPR011990">
    <property type="entry name" value="TPR-like_helical_dom_sf"/>
</dbReference>
<keyword evidence="5" id="KW-1185">Reference proteome</keyword>
<dbReference type="PANTHER" id="PTHR16305">
    <property type="entry name" value="TESTICULAR SOLUBLE ADENYLYL CYCLASE"/>
    <property type="match status" value="1"/>
</dbReference>
<dbReference type="EMBL" id="CP114203">
    <property type="protein sequence ID" value="WAU03783.1"/>
    <property type="molecule type" value="Genomic_DNA"/>
</dbReference>
<dbReference type="SUPFAM" id="SSF48452">
    <property type="entry name" value="TPR-like"/>
    <property type="match status" value="1"/>
</dbReference>
<dbReference type="CDD" id="cd06170">
    <property type="entry name" value="LuxR_C_like"/>
    <property type="match status" value="1"/>
</dbReference>
<accession>A0ABY7IZP2</accession>
<evidence type="ECO:0000256" key="1">
    <source>
        <dbReference type="ARBA" id="ARBA00022741"/>
    </source>
</evidence>
<dbReference type="InterPro" id="IPR041664">
    <property type="entry name" value="AAA_16"/>
</dbReference>
<dbReference type="PRINTS" id="PR00038">
    <property type="entry name" value="HTHLUXR"/>
</dbReference>
<proteinExistence type="predicted"/>
<dbReference type="SMART" id="SM00421">
    <property type="entry name" value="HTH_LUXR"/>
    <property type="match status" value="1"/>
</dbReference>
<dbReference type="PROSITE" id="PS50043">
    <property type="entry name" value="HTH_LUXR_2"/>
    <property type="match status" value="1"/>
</dbReference>
<keyword evidence="2" id="KW-0067">ATP-binding</keyword>
<name>A0ABY7IZP2_STRNI</name>
<dbReference type="PROSITE" id="PS00622">
    <property type="entry name" value="HTH_LUXR_1"/>
    <property type="match status" value="1"/>
</dbReference>
<dbReference type="RefSeq" id="WP_277410990.1">
    <property type="nucleotide sequence ID" value="NZ_CP114203.1"/>
</dbReference>
<dbReference type="Pfam" id="PF13191">
    <property type="entry name" value="AAA_16"/>
    <property type="match status" value="1"/>
</dbReference>